<reference evidence="4" key="2">
    <citation type="submission" date="2010-01" db="EMBL/GenBank/DDBJ databases">
        <authorList>
            <consortium name="International Glossina Genome Initiative"/>
            <person name="da Silva J."/>
            <person name="Ribeiro J.M.C."/>
            <person name="Abbeele J.V."/>
            <person name="Attardo G."/>
            <person name="Hao Z."/>
            <person name="Haines L.R."/>
            <person name="Soares M.B."/>
            <person name="Berriman M."/>
            <person name="Aksoy S."/>
            <person name="Lehane M.J."/>
        </authorList>
    </citation>
    <scope>NUCLEOTIDE SEQUENCE</scope>
    <source>
        <tissue evidence="4">Salivary gland</tissue>
    </source>
</reference>
<comment type="similarity">
    <text evidence="1">Belongs to the SERF family.</text>
</comment>
<organism evidence="4">
    <name type="scientific">Glossina morsitans morsitans</name>
    <name type="common">Savannah tsetse fly</name>
    <dbReference type="NCBI Taxonomy" id="37546"/>
    <lineage>
        <taxon>Eukaryota</taxon>
        <taxon>Metazoa</taxon>
        <taxon>Ecdysozoa</taxon>
        <taxon>Arthropoda</taxon>
        <taxon>Hexapoda</taxon>
        <taxon>Insecta</taxon>
        <taxon>Pterygota</taxon>
        <taxon>Neoptera</taxon>
        <taxon>Endopterygota</taxon>
        <taxon>Diptera</taxon>
        <taxon>Brachycera</taxon>
        <taxon>Muscomorpha</taxon>
        <taxon>Hippoboscoidea</taxon>
        <taxon>Glossinidae</taxon>
        <taxon>Glossina</taxon>
    </lineage>
</organism>
<evidence type="ECO:0000259" key="3">
    <source>
        <dbReference type="Pfam" id="PF04419"/>
    </source>
</evidence>
<dbReference type="GO" id="GO:0005829">
    <property type="term" value="C:cytosol"/>
    <property type="evidence" value="ECO:0007669"/>
    <property type="project" value="TreeGrafter"/>
</dbReference>
<dbReference type="Pfam" id="PF04419">
    <property type="entry name" value="SERF-like_N"/>
    <property type="match status" value="1"/>
</dbReference>
<protein>
    <submittedName>
        <fullName evidence="4">Small EDRK-rich protein H4F5</fullName>
    </submittedName>
</protein>
<proteinExistence type="evidence at transcript level"/>
<dbReference type="EMBL" id="EZ422799">
    <property type="protein sequence ID" value="ADD19075.1"/>
    <property type="molecule type" value="mRNA"/>
</dbReference>
<evidence type="ECO:0000256" key="1">
    <source>
        <dbReference type="ARBA" id="ARBA00007309"/>
    </source>
</evidence>
<feature type="compositionally biased region" description="Basic and acidic residues" evidence="2">
    <location>
        <begin position="1"/>
        <end position="54"/>
    </location>
</feature>
<reference evidence="4" key="1">
    <citation type="journal article" date="2010" name="BMC Genomics">
        <title>An insight into the sialome of Glossina morsitans morsitans.</title>
        <authorList>
            <person name="Alves-Silva J."/>
            <person name="Ribeiro J.M."/>
            <person name="Van Den Abbeele J."/>
            <person name="Attardo G."/>
            <person name="Hao Z."/>
            <person name="Haines L.R."/>
            <person name="Soares M.B."/>
            <person name="Berriman M."/>
            <person name="Aksoy S."/>
            <person name="Lehane M.J."/>
        </authorList>
    </citation>
    <scope>NUCLEOTIDE SEQUENCE</scope>
    <source>
        <tissue evidence="4">Salivary gland</tissue>
    </source>
</reference>
<sequence length="63" mass="7402">MTRGNQRDLARQKNLKKQAELNKGKRNDNLTVEQRKARDAEVMREKQRKKEAAEGHQQTSKVK</sequence>
<dbReference type="PANTHER" id="PTHR13596:SF0">
    <property type="entry name" value="SI:CH211-39K3.2-RELATED"/>
    <property type="match status" value="1"/>
</dbReference>
<accession>D3TMZ7</accession>
<dbReference type="AlphaFoldDB" id="D3TMZ7"/>
<evidence type="ECO:0000313" key="4">
    <source>
        <dbReference type="EMBL" id="ADD19075.1"/>
    </source>
</evidence>
<name>D3TMZ7_GLOMM</name>
<dbReference type="PANTHER" id="PTHR13596">
    <property type="entry name" value="SMALL EDRK-RICH FACTOR 1"/>
    <property type="match status" value="1"/>
</dbReference>
<evidence type="ECO:0000256" key="2">
    <source>
        <dbReference type="SAM" id="MobiDB-lite"/>
    </source>
</evidence>
<dbReference type="InterPro" id="IPR007513">
    <property type="entry name" value="SERF-like_N"/>
</dbReference>
<feature type="domain" description="Small EDRK-rich factor-like N-terminal" evidence="3">
    <location>
        <begin position="1"/>
        <end position="36"/>
    </location>
</feature>
<dbReference type="InterPro" id="IPR040211">
    <property type="entry name" value="SERF1/2-like"/>
</dbReference>
<feature type="region of interest" description="Disordered" evidence="2">
    <location>
        <begin position="1"/>
        <end position="63"/>
    </location>
</feature>